<dbReference type="Pfam" id="PF24793">
    <property type="entry name" value="GINT1_N"/>
    <property type="match status" value="1"/>
</dbReference>
<sequence length="304" mass="35888">MKRFTLWNSYVAITESKEFVDWNKTKIIGSFKCPAFSYRSSTQIKADPFLFEYNNAIYLFYEEKYKNGKGYIVCTWTSDLKNWSQPVVVLKEPFHLSFPYVFKINDKIYMLPESNESNELRLYECVDFPYKWKLNKIIFDNGKYVDSSIICKGDIYYLFTTHKTENSFYHELYYCNDLLSDKWIKHPQSPISNNPKFARNGGSVFSHNNNLFRPAQDCSVSYGNNLSIFNVTHLSIDKYEETLVATNFFPKYKFKHGGHHFSHIEYKGQNIIAFDKKSREYAITPLFSSLYALICRLMKITSHK</sequence>
<name>A0A173Z0I1_PARDI</name>
<dbReference type="SUPFAM" id="SSF75005">
    <property type="entry name" value="Arabinanase/levansucrase/invertase"/>
    <property type="match status" value="1"/>
</dbReference>
<keyword evidence="5" id="KW-0808">Transferase</keyword>
<evidence type="ECO:0000256" key="2">
    <source>
        <dbReference type="ARBA" id="ARBA00023277"/>
    </source>
</evidence>
<keyword evidence="1" id="KW-0858">Xylan degradation</keyword>
<dbReference type="InterPro" id="IPR052176">
    <property type="entry name" value="Glycosyl_Hydrlase_43_Enz"/>
</dbReference>
<dbReference type="AlphaFoldDB" id="A0A173Z0I1"/>
<dbReference type="InterPro" id="IPR056442">
    <property type="entry name" value="GINT1_N"/>
</dbReference>
<dbReference type="PANTHER" id="PTHR43772">
    <property type="entry name" value="ENDO-1,4-BETA-XYLANASE"/>
    <property type="match status" value="1"/>
</dbReference>
<protein>
    <submittedName>
        <fullName evidence="5">Glycosyl transferase</fullName>
    </submittedName>
</protein>
<dbReference type="PANTHER" id="PTHR43772:SF2">
    <property type="entry name" value="PUTATIVE (AFU_ORTHOLOGUE AFUA_2G04480)-RELATED"/>
    <property type="match status" value="1"/>
</dbReference>
<dbReference type="Proteomes" id="UP000441609">
    <property type="component" value="Unassembled WGS sequence"/>
</dbReference>
<dbReference type="Proteomes" id="UP000284660">
    <property type="component" value="Unassembled WGS sequence"/>
</dbReference>
<dbReference type="Gene3D" id="2.115.10.20">
    <property type="entry name" value="Glycosyl hydrolase domain, family 43"/>
    <property type="match status" value="1"/>
</dbReference>
<reference evidence="6 8" key="2">
    <citation type="submission" date="2018-08" db="EMBL/GenBank/DDBJ databases">
        <title>A genome reference for cultivated species of the human gut microbiota.</title>
        <authorList>
            <person name="Zou Y."/>
            <person name="Xue W."/>
            <person name="Luo G."/>
        </authorList>
    </citation>
    <scope>NUCLEOTIDE SEQUENCE [LARGE SCALE GENOMIC DNA]</scope>
    <source>
        <strain evidence="6 8">AM30-4</strain>
    </source>
</reference>
<dbReference type="GO" id="GO:0016740">
    <property type="term" value="F:transferase activity"/>
    <property type="evidence" value="ECO:0007669"/>
    <property type="project" value="UniProtKB-KW"/>
</dbReference>
<dbReference type="Proteomes" id="UP000095455">
    <property type="component" value="Unassembled WGS sequence"/>
</dbReference>
<evidence type="ECO:0000256" key="1">
    <source>
        <dbReference type="ARBA" id="ARBA00022651"/>
    </source>
</evidence>
<feature type="domain" description="Glucosamine inositolphosphorylceramide transferase 1 N-terminal" evidence="3">
    <location>
        <begin position="41"/>
        <end position="254"/>
    </location>
</feature>
<dbReference type="EMBL" id="WKMO01000036">
    <property type="protein sequence ID" value="MSB75850.1"/>
    <property type="molecule type" value="Genomic_DNA"/>
</dbReference>
<dbReference type="OrthoDB" id="3771157at2"/>
<evidence type="ECO:0000259" key="3">
    <source>
        <dbReference type="Pfam" id="PF24793"/>
    </source>
</evidence>
<comment type="caution">
    <text evidence="4">The sequence shown here is derived from an EMBL/GenBank/DDBJ whole genome shotgun (WGS) entry which is preliminary data.</text>
</comment>
<evidence type="ECO:0000313" key="6">
    <source>
        <dbReference type="EMBL" id="RHD71436.1"/>
    </source>
</evidence>
<evidence type="ECO:0000313" key="5">
    <source>
        <dbReference type="EMBL" id="MSB75850.1"/>
    </source>
</evidence>
<evidence type="ECO:0000313" key="4">
    <source>
        <dbReference type="EMBL" id="CUN69259.1"/>
    </source>
</evidence>
<dbReference type="InterPro" id="IPR023296">
    <property type="entry name" value="Glyco_hydro_beta-prop_sf"/>
</dbReference>
<accession>A0A173Z0I1</accession>
<gene>
    <name evidence="6" type="ORF">DW782_19250</name>
    <name evidence="4" type="ORF">ERS852380_00860</name>
    <name evidence="5" type="ORF">GKD70_21555</name>
</gene>
<dbReference type="RefSeq" id="WP_005855138.1">
    <property type="nucleotide sequence ID" value="NZ_BQOC01000002.1"/>
</dbReference>
<dbReference type="OMA" id="GCHTINV"/>
<keyword evidence="2" id="KW-0119">Carbohydrate metabolism</keyword>
<evidence type="ECO:0000313" key="9">
    <source>
        <dbReference type="Proteomes" id="UP000441609"/>
    </source>
</evidence>
<evidence type="ECO:0000313" key="7">
    <source>
        <dbReference type="Proteomes" id="UP000095455"/>
    </source>
</evidence>
<proteinExistence type="predicted"/>
<dbReference type="EMBL" id="QSJN01000017">
    <property type="protein sequence ID" value="RHD71436.1"/>
    <property type="molecule type" value="Genomic_DNA"/>
</dbReference>
<dbReference type="GO" id="GO:0045493">
    <property type="term" value="P:xylan catabolic process"/>
    <property type="evidence" value="ECO:0007669"/>
    <property type="project" value="UniProtKB-KW"/>
</dbReference>
<reference evidence="4 7" key="1">
    <citation type="submission" date="2015-09" db="EMBL/GenBank/DDBJ databases">
        <authorList>
            <consortium name="Pathogen Informatics"/>
        </authorList>
    </citation>
    <scope>NUCLEOTIDE SEQUENCE [LARGE SCALE GENOMIC DNA]</scope>
    <source>
        <strain evidence="4 7">2789STDY5608822</strain>
    </source>
</reference>
<keyword evidence="1" id="KW-0624">Polysaccharide degradation</keyword>
<evidence type="ECO:0000313" key="8">
    <source>
        <dbReference type="Proteomes" id="UP000284660"/>
    </source>
</evidence>
<dbReference type="EMBL" id="CYYK01000002">
    <property type="protein sequence ID" value="CUN69259.1"/>
    <property type="molecule type" value="Genomic_DNA"/>
</dbReference>
<reference evidence="5 9" key="3">
    <citation type="journal article" date="2019" name="Nat. Med.">
        <title>A library of human gut bacterial isolates paired with longitudinal multiomics data enables mechanistic microbiome research.</title>
        <authorList>
            <person name="Poyet M."/>
            <person name="Groussin M."/>
            <person name="Gibbons S.M."/>
            <person name="Avila-Pacheco J."/>
            <person name="Jiang X."/>
            <person name="Kearney S.M."/>
            <person name="Perrotta A.R."/>
            <person name="Berdy B."/>
            <person name="Zhao S."/>
            <person name="Lieberman T.D."/>
            <person name="Swanson P.K."/>
            <person name="Smith M."/>
            <person name="Roesemann S."/>
            <person name="Alexander J.E."/>
            <person name="Rich S.A."/>
            <person name="Livny J."/>
            <person name="Vlamakis H."/>
            <person name="Clish C."/>
            <person name="Bullock K."/>
            <person name="Deik A."/>
            <person name="Scott J."/>
            <person name="Pierce K.A."/>
            <person name="Xavier R.J."/>
            <person name="Alm E.J."/>
        </authorList>
    </citation>
    <scope>NUCLEOTIDE SEQUENCE [LARGE SCALE GENOMIC DNA]</scope>
    <source>
        <strain evidence="5 9">BIOML-A20</strain>
    </source>
</reference>
<organism evidence="4 7">
    <name type="scientific">Parabacteroides distasonis</name>
    <dbReference type="NCBI Taxonomy" id="823"/>
    <lineage>
        <taxon>Bacteria</taxon>
        <taxon>Pseudomonadati</taxon>
        <taxon>Bacteroidota</taxon>
        <taxon>Bacteroidia</taxon>
        <taxon>Bacteroidales</taxon>
        <taxon>Tannerellaceae</taxon>
        <taxon>Parabacteroides</taxon>
    </lineage>
</organism>